<dbReference type="Pfam" id="PF13444">
    <property type="entry name" value="Acetyltransf_5"/>
    <property type="match status" value="1"/>
</dbReference>
<proteinExistence type="predicted"/>
<accession>A0A6S6T5D5</accession>
<evidence type="ECO:0000256" key="4">
    <source>
        <dbReference type="ARBA" id="ARBA00023098"/>
    </source>
</evidence>
<evidence type="ECO:0000256" key="1">
    <source>
        <dbReference type="ARBA" id="ARBA00005189"/>
    </source>
</evidence>
<gene>
    <name evidence="7" type="ORF">HELGO_WM16746</name>
</gene>
<keyword evidence="2" id="KW-0444">Lipid biosynthesis</keyword>
<dbReference type="SUPFAM" id="SSF69593">
    <property type="entry name" value="Glycerol-3-phosphate (1)-acyltransferase"/>
    <property type="match status" value="1"/>
</dbReference>
<dbReference type="InterPro" id="IPR045746">
    <property type="entry name" value="ACT14924-like_Acyltransf_dom"/>
</dbReference>
<dbReference type="EMBL" id="CACVAU010000048">
    <property type="protein sequence ID" value="CAA6815971.1"/>
    <property type="molecule type" value="Genomic_DNA"/>
</dbReference>
<dbReference type="AlphaFoldDB" id="A0A6S6T5D5"/>
<sequence length="573" mass="66066">MINVEASLINKYPKVETIPKPLRLPFFSAVKKIIHENDINLFLEERRYAGPFTFVESVLDHFNFSYKFASNQIENIPATGRVVIIANPPLGALDALSLIHLVKRVRSDIKVVANDVLSNIEQLKPILVGVNTFGSTLSKDSVKQISNALENEEVLIVFPSGEVSRAGANGIKDTQWQKGFLKFASKSKSAIVPIHINARNSTLFYTLSSLNKSLSAILLAHEMFKQKEGSLEFTIGESIPYKSYHNALVDTKSQVKLFKKHLYRIAKGKKPIFNTQKCIAHPEDRVALKQELKKCQLLGKTNDEKKIYLYEYEQGSIVLQEISRLREYTFRKVEEGTGKKRDKDDYDHYYKHIVLWDDDALEIVGSYRIAESNFVHEYYGVEGFYTNNLFRFDEQFEPYLNNSVELGRSFVQPKYWGSRALDYLWQGIGAYLHENEHIKYLFGAVTLSGSMSQHAEELIIYYYDKHYGNNHTLLNPKNKFKFTQNSMAELESIFDGNDFKEDLIILREQLAYYGVSIPTLYKQYADLCEKDGISFMGYNIDKNFENCVDSFILVDVDKIKEKKRSRYIKESRV</sequence>
<keyword evidence="3" id="KW-0808">Transferase</keyword>
<keyword evidence="5" id="KW-0012">Acyltransferase</keyword>
<dbReference type="GO" id="GO:0006629">
    <property type="term" value="P:lipid metabolic process"/>
    <property type="evidence" value="ECO:0007669"/>
    <property type="project" value="UniProtKB-KW"/>
</dbReference>
<evidence type="ECO:0000313" key="7">
    <source>
        <dbReference type="EMBL" id="CAA6815971.1"/>
    </source>
</evidence>
<comment type="pathway">
    <text evidence="1">Lipid metabolism.</text>
</comment>
<dbReference type="InterPro" id="IPR016181">
    <property type="entry name" value="Acyl_CoA_acyltransferase"/>
</dbReference>
<dbReference type="Pfam" id="PF19576">
    <property type="entry name" value="Acyltransf_2"/>
    <property type="match status" value="1"/>
</dbReference>
<dbReference type="SUPFAM" id="SSF55729">
    <property type="entry name" value="Acyl-CoA N-acyltransferases (Nat)"/>
    <property type="match status" value="1"/>
</dbReference>
<dbReference type="PANTHER" id="PTHR37323:SF1">
    <property type="entry name" value="L-ORNITHINE N(ALPHA)-ACYLTRANSFERASE"/>
    <property type="match status" value="1"/>
</dbReference>
<evidence type="ECO:0000256" key="2">
    <source>
        <dbReference type="ARBA" id="ARBA00022516"/>
    </source>
</evidence>
<feature type="domain" description="Putative acyltransferase ACT14924-like acyltransferase" evidence="6">
    <location>
        <begin position="29"/>
        <end position="264"/>
    </location>
</feature>
<keyword evidence="4" id="KW-0443">Lipid metabolism</keyword>
<evidence type="ECO:0000259" key="6">
    <source>
        <dbReference type="Pfam" id="PF19576"/>
    </source>
</evidence>
<dbReference type="PANTHER" id="PTHR37323">
    <property type="entry name" value="GCN5-RELATED N-ACETYLTRANSFERASE"/>
    <property type="match status" value="1"/>
</dbReference>
<dbReference type="InterPro" id="IPR052351">
    <property type="entry name" value="Ornithine_N-alpha-AT"/>
</dbReference>
<dbReference type="GO" id="GO:0016746">
    <property type="term" value="F:acyltransferase activity"/>
    <property type="evidence" value="ECO:0007669"/>
    <property type="project" value="UniProtKB-KW"/>
</dbReference>
<name>A0A6S6T5D5_9BACT</name>
<dbReference type="Gene3D" id="3.40.630.30">
    <property type="match status" value="1"/>
</dbReference>
<evidence type="ECO:0000256" key="5">
    <source>
        <dbReference type="ARBA" id="ARBA00023315"/>
    </source>
</evidence>
<evidence type="ECO:0000256" key="3">
    <source>
        <dbReference type="ARBA" id="ARBA00022679"/>
    </source>
</evidence>
<protein>
    <submittedName>
        <fullName evidence="7">Hemolysin</fullName>
    </submittedName>
</protein>
<reference evidence="7" key="1">
    <citation type="submission" date="2020-01" db="EMBL/GenBank/DDBJ databases">
        <authorList>
            <person name="Meier V. D."/>
            <person name="Meier V D."/>
        </authorList>
    </citation>
    <scope>NUCLEOTIDE SEQUENCE</scope>
    <source>
        <strain evidence="7">HLG_WM_MAG_05</strain>
    </source>
</reference>
<organism evidence="7">
    <name type="scientific">uncultured Sulfurovum sp</name>
    <dbReference type="NCBI Taxonomy" id="269237"/>
    <lineage>
        <taxon>Bacteria</taxon>
        <taxon>Pseudomonadati</taxon>
        <taxon>Campylobacterota</taxon>
        <taxon>Epsilonproteobacteria</taxon>
        <taxon>Campylobacterales</taxon>
        <taxon>Sulfurovaceae</taxon>
        <taxon>Sulfurovum</taxon>
        <taxon>environmental samples</taxon>
    </lineage>
</organism>